<dbReference type="PROSITE" id="PS01125">
    <property type="entry name" value="ROK"/>
    <property type="match status" value="1"/>
</dbReference>
<protein>
    <submittedName>
        <fullName evidence="3">ROK family protein</fullName>
    </submittedName>
</protein>
<feature type="compositionally biased region" description="Low complexity" evidence="2">
    <location>
        <begin position="298"/>
        <end position="320"/>
    </location>
</feature>
<evidence type="ECO:0000313" key="3">
    <source>
        <dbReference type="EMBL" id="MFD1987020.1"/>
    </source>
</evidence>
<accession>A0ABW4UJ73</accession>
<dbReference type="InterPro" id="IPR049874">
    <property type="entry name" value="ROK_cs"/>
</dbReference>
<sequence>MVKPQDSSMAIGIDIGGTNLRAARISGTGEILRRLSEKSAPDPELVLGRIADMVRQLDAREVTAIGVGVPGRVDARRGAVLSGGYVDLASVALAQRLEGMAGKPVVIDNDCNMALIAEMARGAAKGHDNIVMFTIGTGIGGAVVQQRRIVRGKATAGQLGHIGVDVNGEPCICGRRGCVETTSSGTALGRHIARAGLGPDVSVDQLFARDAGGDAVARGVLDAWARPLRAAIDTAVAMFAPDLVLLGGGLGQAAHRALARAPALAAWYQCPVEPAQLGDDAGVIGAGLQAMAAQAPASQVSPPVSPQVSPQVSPVSLPSARPRPDRGRRAVLVNGIPASGKSTVSRGIAERMGWPLMALDTIKNPFLEVLGGGDREFNRTLGRASYQAIWSVVAEAPAGSIFVVDAWFGFQPRQVLEDHLRRAGVEETFEIWCHAPGEVLAERYRARLDQRLPGHPGAAYIPELIELAKRAEPLRRGPLFEVDTTRAVDFEAIVGWLRGVMQG</sequence>
<dbReference type="SUPFAM" id="SSF53067">
    <property type="entry name" value="Actin-like ATPase domain"/>
    <property type="match status" value="1"/>
</dbReference>
<comment type="similarity">
    <text evidence="1">Belongs to the ROK (NagC/XylR) family.</text>
</comment>
<dbReference type="InterPro" id="IPR043129">
    <property type="entry name" value="ATPase_NBD"/>
</dbReference>
<dbReference type="Gene3D" id="3.30.420.40">
    <property type="match status" value="2"/>
</dbReference>
<evidence type="ECO:0000256" key="2">
    <source>
        <dbReference type="SAM" id="MobiDB-lite"/>
    </source>
</evidence>
<dbReference type="Proteomes" id="UP001597405">
    <property type="component" value="Unassembled WGS sequence"/>
</dbReference>
<dbReference type="InterPro" id="IPR000600">
    <property type="entry name" value="ROK"/>
</dbReference>
<dbReference type="PANTHER" id="PTHR18964:SF149">
    <property type="entry name" value="BIFUNCTIONAL UDP-N-ACETYLGLUCOSAMINE 2-EPIMERASE_N-ACETYLMANNOSAMINE KINASE"/>
    <property type="match status" value="1"/>
</dbReference>
<feature type="region of interest" description="Disordered" evidence="2">
    <location>
        <begin position="298"/>
        <end position="326"/>
    </location>
</feature>
<keyword evidence="4" id="KW-1185">Reference proteome</keyword>
<dbReference type="Pfam" id="PF07931">
    <property type="entry name" value="CPT"/>
    <property type="match status" value="1"/>
</dbReference>
<dbReference type="SUPFAM" id="SSF52540">
    <property type="entry name" value="P-loop containing nucleoside triphosphate hydrolases"/>
    <property type="match status" value="1"/>
</dbReference>
<dbReference type="EMBL" id="JBHUGZ010000026">
    <property type="protein sequence ID" value="MFD1987020.1"/>
    <property type="molecule type" value="Genomic_DNA"/>
</dbReference>
<dbReference type="Pfam" id="PF00480">
    <property type="entry name" value="ROK"/>
    <property type="match status" value="1"/>
</dbReference>
<gene>
    <name evidence="3" type="ORF">ACFSOZ_31820</name>
</gene>
<proteinExistence type="inferred from homology"/>
<organism evidence="3 4">
    <name type="scientific">Mesorhizobium newzealandense</name>
    <dbReference type="NCBI Taxonomy" id="1300302"/>
    <lineage>
        <taxon>Bacteria</taxon>
        <taxon>Pseudomonadati</taxon>
        <taxon>Pseudomonadota</taxon>
        <taxon>Alphaproteobacteria</taxon>
        <taxon>Hyphomicrobiales</taxon>
        <taxon>Phyllobacteriaceae</taxon>
        <taxon>Mesorhizobium</taxon>
    </lineage>
</organism>
<dbReference type="PANTHER" id="PTHR18964">
    <property type="entry name" value="ROK (REPRESSOR, ORF, KINASE) FAMILY"/>
    <property type="match status" value="1"/>
</dbReference>
<comment type="caution">
    <text evidence="3">The sequence shown here is derived from an EMBL/GenBank/DDBJ whole genome shotgun (WGS) entry which is preliminary data.</text>
</comment>
<name>A0ABW4UJ73_9HYPH</name>
<evidence type="ECO:0000256" key="1">
    <source>
        <dbReference type="ARBA" id="ARBA00006479"/>
    </source>
</evidence>
<dbReference type="Gene3D" id="3.40.50.300">
    <property type="entry name" value="P-loop containing nucleotide triphosphate hydrolases"/>
    <property type="match status" value="1"/>
</dbReference>
<dbReference type="RefSeq" id="WP_379104704.1">
    <property type="nucleotide sequence ID" value="NZ_JBHUGZ010000026.1"/>
</dbReference>
<reference evidence="4" key="1">
    <citation type="journal article" date="2019" name="Int. J. Syst. Evol. Microbiol.">
        <title>The Global Catalogue of Microorganisms (GCM) 10K type strain sequencing project: providing services to taxonomists for standard genome sequencing and annotation.</title>
        <authorList>
            <consortium name="The Broad Institute Genomics Platform"/>
            <consortium name="The Broad Institute Genome Sequencing Center for Infectious Disease"/>
            <person name="Wu L."/>
            <person name="Ma J."/>
        </authorList>
    </citation>
    <scope>NUCLEOTIDE SEQUENCE [LARGE SCALE GENOMIC DNA]</scope>
    <source>
        <strain evidence="4">CGMCC 1.16225</strain>
    </source>
</reference>
<evidence type="ECO:0000313" key="4">
    <source>
        <dbReference type="Proteomes" id="UP001597405"/>
    </source>
</evidence>
<dbReference type="InterPro" id="IPR027417">
    <property type="entry name" value="P-loop_NTPase"/>
</dbReference>